<keyword evidence="5" id="KW-0812">Transmembrane</keyword>
<evidence type="ECO:0000256" key="4">
    <source>
        <dbReference type="ARBA" id="ARBA00022452"/>
    </source>
</evidence>
<evidence type="ECO:0000256" key="5">
    <source>
        <dbReference type="ARBA" id="ARBA00022692"/>
    </source>
</evidence>
<sequence>MKNLLFIFLLISSFSIHSQKLWTLEDCIEYALQNNISIKQSEIDLKTTDIDKLQARGAFFPSFNGNVTYNLNEGKNINPVTNQYENAFFQSASGGVNMDVTVFAGLQNWRRLKLAELNKIASQYKLDKMKDDIILMIINAYLEILSNKEQIKKLNIQLEVSKENLKRTQDLIEAGSLPKGDLYEAESQFFSQEQQIIATENALFISKMGLAQLLLLKNYQDFEIADTSLEIPITDILSKTPTEILERAKEVTQDVKIAQANVDLAESNLKLARSAYSPRLSAQWGYNSRWSKNYPENFWRQIDQNKGMYAGLSLTIPVFNGFSTVGNIKRQEINLLRSQWNKQQAELTIEKNVYQAYTDASNAKKLFEATEKTLQAKKQSYVYANERHAVGLMNTFDFNQAKYQYENAENESIRAKYQYIFKIKVLQYYFNGLNINR</sequence>
<keyword evidence="3" id="KW-0813">Transport</keyword>
<evidence type="ECO:0000256" key="1">
    <source>
        <dbReference type="ARBA" id="ARBA00004442"/>
    </source>
</evidence>
<dbReference type="GO" id="GO:1990281">
    <property type="term" value="C:efflux pump complex"/>
    <property type="evidence" value="ECO:0007669"/>
    <property type="project" value="TreeGrafter"/>
</dbReference>
<evidence type="ECO:0000256" key="6">
    <source>
        <dbReference type="ARBA" id="ARBA00023136"/>
    </source>
</evidence>
<proteinExistence type="inferred from homology"/>
<keyword evidence="7" id="KW-0998">Cell outer membrane</keyword>
<dbReference type="Gene3D" id="1.20.1600.10">
    <property type="entry name" value="Outer membrane efflux proteins (OEP)"/>
    <property type="match status" value="1"/>
</dbReference>
<dbReference type="InterPro" id="IPR003423">
    <property type="entry name" value="OMP_efflux"/>
</dbReference>
<dbReference type="GO" id="GO:0015562">
    <property type="term" value="F:efflux transmembrane transporter activity"/>
    <property type="evidence" value="ECO:0007669"/>
    <property type="project" value="InterPro"/>
</dbReference>
<organism evidence="8 9">
    <name type="scientific">Capnocytophaga cynodegmi</name>
    <dbReference type="NCBI Taxonomy" id="28189"/>
    <lineage>
        <taxon>Bacteria</taxon>
        <taxon>Pseudomonadati</taxon>
        <taxon>Bacteroidota</taxon>
        <taxon>Flavobacteriia</taxon>
        <taxon>Flavobacteriales</taxon>
        <taxon>Flavobacteriaceae</taxon>
        <taxon>Capnocytophaga</taxon>
    </lineage>
</organism>
<dbReference type="AlphaFoldDB" id="A0A0B7H715"/>
<dbReference type="InterPro" id="IPR051906">
    <property type="entry name" value="TolC-like"/>
</dbReference>
<dbReference type="STRING" id="28189.CCYN74_130046"/>
<name>A0A0B7H715_9FLAO</name>
<evidence type="ECO:0000256" key="3">
    <source>
        <dbReference type="ARBA" id="ARBA00022448"/>
    </source>
</evidence>
<keyword evidence="6" id="KW-0472">Membrane</keyword>
<dbReference type="PANTHER" id="PTHR30026:SF20">
    <property type="entry name" value="OUTER MEMBRANE PROTEIN TOLC"/>
    <property type="match status" value="1"/>
</dbReference>
<evidence type="ECO:0000313" key="9">
    <source>
        <dbReference type="Proteomes" id="UP000038055"/>
    </source>
</evidence>
<protein>
    <submittedName>
        <fullName evidence="8">Outer membrane efflux protein</fullName>
    </submittedName>
</protein>
<dbReference type="Proteomes" id="UP000038055">
    <property type="component" value="Unassembled WGS sequence"/>
</dbReference>
<evidence type="ECO:0000256" key="7">
    <source>
        <dbReference type="ARBA" id="ARBA00023237"/>
    </source>
</evidence>
<keyword evidence="9" id="KW-1185">Reference proteome</keyword>
<accession>A0A0B7H715</accession>
<gene>
    <name evidence="8" type="ORF">CCYN2B_250044</name>
</gene>
<keyword evidence="4" id="KW-1134">Transmembrane beta strand</keyword>
<evidence type="ECO:0000256" key="2">
    <source>
        <dbReference type="ARBA" id="ARBA00007613"/>
    </source>
</evidence>
<dbReference type="GO" id="GO:0009279">
    <property type="term" value="C:cell outer membrane"/>
    <property type="evidence" value="ECO:0007669"/>
    <property type="project" value="UniProtKB-SubCell"/>
</dbReference>
<dbReference type="PANTHER" id="PTHR30026">
    <property type="entry name" value="OUTER MEMBRANE PROTEIN TOLC"/>
    <property type="match status" value="1"/>
</dbReference>
<evidence type="ECO:0000313" key="8">
    <source>
        <dbReference type="EMBL" id="CEN35160.1"/>
    </source>
</evidence>
<dbReference type="SUPFAM" id="SSF56954">
    <property type="entry name" value="Outer membrane efflux proteins (OEP)"/>
    <property type="match status" value="1"/>
</dbReference>
<dbReference type="GO" id="GO:0015288">
    <property type="term" value="F:porin activity"/>
    <property type="evidence" value="ECO:0007669"/>
    <property type="project" value="TreeGrafter"/>
</dbReference>
<dbReference type="eggNOG" id="COG1538">
    <property type="taxonomic scope" value="Bacteria"/>
</dbReference>
<dbReference type="RefSeq" id="WP_041991813.1">
    <property type="nucleotide sequence ID" value="NZ_CDOD01000018.1"/>
</dbReference>
<dbReference type="Pfam" id="PF02321">
    <property type="entry name" value="OEP"/>
    <property type="match status" value="2"/>
</dbReference>
<dbReference type="EMBL" id="CDOD01000018">
    <property type="protein sequence ID" value="CEN35160.1"/>
    <property type="molecule type" value="Genomic_DNA"/>
</dbReference>
<comment type="subcellular location">
    <subcellularLocation>
        <location evidence="1">Cell outer membrane</location>
    </subcellularLocation>
</comment>
<reference evidence="9" key="1">
    <citation type="submission" date="2015-01" db="EMBL/GenBank/DDBJ databases">
        <authorList>
            <person name="MANFREDI Pablo"/>
        </authorList>
    </citation>
    <scope>NUCLEOTIDE SEQUENCE [LARGE SCALE GENOMIC DNA]</scope>
    <source>
        <strain evidence="9">Ccyn2B</strain>
    </source>
</reference>
<comment type="similarity">
    <text evidence="2">Belongs to the outer membrane factor (OMF) (TC 1.B.17) family.</text>
</comment>